<keyword evidence="2" id="KW-1133">Transmembrane helix</keyword>
<feature type="transmembrane region" description="Helical" evidence="2">
    <location>
        <begin position="301"/>
        <end position="323"/>
    </location>
</feature>
<evidence type="ECO:0000313" key="3">
    <source>
        <dbReference type="EMBL" id="GAA3024802.1"/>
    </source>
</evidence>
<accession>A0ABN3YBM2</accession>
<keyword evidence="2" id="KW-0472">Membrane</keyword>
<evidence type="ECO:0008006" key="5">
    <source>
        <dbReference type="Google" id="ProtNLM"/>
    </source>
</evidence>
<feature type="transmembrane region" description="Helical" evidence="2">
    <location>
        <begin position="131"/>
        <end position="153"/>
    </location>
</feature>
<organism evidence="3 4">
    <name type="scientific">Gordonia defluvii</name>
    <dbReference type="NCBI Taxonomy" id="283718"/>
    <lineage>
        <taxon>Bacteria</taxon>
        <taxon>Bacillati</taxon>
        <taxon>Actinomycetota</taxon>
        <taxon>Actinomycetes</taxon>
        <taxon>Mycobacteriales</taxon>
        <taxon>Gordoniaceae</taxon>
        <taxon>Gordonia</taxon>
    </lineage>
</organism>
<name>A0ABN3YBM2_9ACTN</name>
<reference evidence="3 4" key="1">
    <citation type="journal article" date="2019" name="Int. J. Syst. Evol. Microbiol.">
        <title>The Global Catalogue of Microorganisms (GCM) 10K type strain sequencing project: providing services to taxonomists for standard genome sequencing and annotation.</title>
        <authorList>
            <consortium name="The Broad Institute Genomics Platform"/>
            <consortium name="The Broad Institute Genome Sequencing Center for Infectious Disease"/>
            <person name="Wu L."/>
            <person name="Ma J."/>
        </authorList>
    </citation>
    <scope>NUCLEOTIDE SEQUENCE [LARGE SCALE GENOMIC DNA]</scope>
    <source>
        <strain evidence="3 4">JCM 14234</strain>
    </source>
</reference>
<feature type="transmembrane region" description="Helical" evidence="2">
    <location>
        <begin position="269"/>
        <end position="295"/>
    </location>
</feature>
<evidence type="ECO:0000256" key="2">
    <source>
        <dbReference type="SAM" id="Phobius"/>
    </source>
</evidence>
<evidence type="ECO:0000256" key="1">
    <source>
        <dbReference type="SAM" id="MobiDB-lite"/>
    </source>
</evidence>
<keyword evidence="2" id="KW-0812">Transmembrane</keyword>
<dbReference type="Proteomes" id="UP001501035">
    <property type="component" value="Unassembled WGS sequence"/>
</dbReference>
<evidence type="ECO:0000313" key="4">
    <source>
        <dbReference type="Proteomes" id="UP001501035"/>
    </source>
</evidence>
<sequence>MSAGDDPLGGERTRFVGWTPPNVEVATPQPGLVDAEWQPAGPRTGRGAQLPTLPGVELPTRLPEPQPAPVDGLVAHKPGSAPLRPLTGLDIVSGAVSVASGNLGIIGLLWVCAWVPAAAIVVVARVVDPGLGLVALSIAAFVMPVALTGALASPLHATAIGRPMAFADALSAAFARLVPRTALEVAGLAILAAPALLLGLVLAAITEVVAKSVAVLLLPVLYTAPLSVYLLVAVPIQLIHTVLAVEGAPLEQSVRRGLYLSGKSLLHHLVPIALQAILFSTIGFAILMSVGLFFLRGMPAMVMLIAGAVLSPIAAGFAVMYYVDARIRQEGYDVELSARVASGAGAEAA</sequence>
<comment type="caution">
    <text evidence="3">The sequence shown here is derived from an EMBL/GenBank/DDBJ whole genome shotgun (WGS) entry which is preliminary data.</text>
</comment>
<feature type="region of interest" description="Disordered" evidence="1">
    <location>
        <begin position="1"/>
        <end position="28"/>
    </location>
</feature>
<feature type="transmembrane region" description="Helical" evidence="2">
    <location>
        <begin position="103"/>
        <end position="124"/>
    </location>
</feature>
<protein>
    <recommendedName>
        <fullName evidence="5">Glycerophosphoryl diester phosphodiesterase membrane domain-containing protein</fullName>
    </recommendedName>
</protein>
<dbReference type="EMBL" id="BAAAVS010000002">
    <property type="protein sequence ID" value="GAA3024802.1"/>
    <property type="molecule type" value="Genomic_DNA"/>
</dbReference>
<gene>
    <name evidence="3" type="ORF">GCM10010528_03440</name>
</gene>
<dbReference type="RefSeq" id="WP_290703962.1">
    <property type="nucleotide sequence ID" value="NZ_BAAAVS010000002.1"/>
</dbReference>
<keyword evidence="4" id="KW-1185">Reference proteome</keyword>
<proteinExistence type="predicted"/>
<feature type="transmembrane region" description="Helical" evidence="2">
    <location>
        <begin position="185"/>
        <end position="206"/>
    </location>
</feature>